<evidence type="ECO:0000313" key="2">
    <source>
        <dbReference type="EMBL" id="CAE0755885.1"/>
    </source>
</evidence>
<evidence type="ECO:0000256" key="1">
    <source>
        <dbReference type="SAM" id="SignalP"/>
    </source>
</evidence>
<dbReference type="EMBL" id="HBIZ01013927">
    <property type="protein sequence ID" value="CAE0755885.1"/>
    <property type="molecule type" value="Transcribed_RNA"/>
</dbReference>
<keyword evidence="1" id="KW-0732">Signal</keyword>
<accession>A0A6S9THR3</accession>
<evidence type="ECO:0008006" key="8">
    <source>
        <dbReference type="Google" id="ProtNLM"/>
    </source>
</evidence>
<gene>
    <name evidence="2" type="ORF">PCAR00345_LOCUS8473</name>
    <name evidence="3" type="ORF">PCAR00345_LOCUS8474</name>
    <name evidence="4" type="ORF">PCAR00345_LOCUS8475</name>
    <name evidence="5" type="ORF">PCAR00345_LOCUS8476</name>
    <name evidence="6" type="ORF">PCAR00345_LOCUS8477</name>
    <name evidence="7" type="ORF">PCAR00345_LOCUS8478</name>
</gene>
<feature type="chain" id="PRO_5036191535" description="Lysozyme" evidence="1">
    <location>
        <begin position="19"/>
        <end position="237"/>
    </location>
</feature>
<dbReference type="EMBL" id="HBIZ01013930">
    <property type="protein sequence ID" value="CAE0755888.1"/>
    <property type="molecule type" value="Transcribed_RNA"/>
</dbReference>
<reference evidence="7" key="1">
    <citation type="submission" date="2021-01" db="EMBL/GenBank/DDBJ databases">
        <authorList>
            <person name="Corre E."/>
            <person name="Pelletier E."/>
            <person name="Niang G."/>
            <person name="Scheremetjew M."/>
            <person name="Finn R."/>
            <person name="Kale V."/>
            <person name="Holt S."/>
            <person name="Cochrane G."/>
            <person name="Meng A."/>
            <person name="Brown T."/>
            <person name="Cohen L."/>
        </authorList>
    </citation>
    <scope>NUCLEOTIDE SEQUENCE</scope>
    <source>
        <strain evidence="7">CCMP645</strain>
    </source>
</reference>
<evidence type="ECO:0000313" key="3">
    <source>
        <dbReference type="EMBL" id="CAE0755886.1"/>
    </source>
</evidence>
<dbReference type="EMBL" id="HBIZ01013931">
    <property type="protein sequence ID" value="CAE0755889.1"/>
    <property type="molecule type" value="Transcribed_RNA"/>
</dbReference>
<evidence type="ECO:0000313" key="4">
    <source>
        <dbReference type="EMBL" id="CAE0755887.1"/>
    </source>
</evidence>
<feature type="signal peptide" evidence="1">
    <location>
        <begin position="1"/>
        <end position="18"/>
    </location>
</feature>
<protein>
    <recommendedName>
        <fullName evidence="8">Lysozyme</fullName>
    </recommendedName>
</protein>
<evidence type="ECO:0000313" key="7">
    <source>
        <dbReference type="EMBL" id="CAE0755890.1"/>
    </source>
</evidence>
<organism evidence="7">
    <name type="scientific">Chrysotila carterae</name>
    <name type="common">Marine alga</name>
    <name type="synonym">Syracosphaera carterae</name>
    <dbReference type="NCBI Taxonomy" id="13221"/>
    <lineage>
        <taxon>Eukaryota</taxon>
        <taxon>Haptista</taxon>
        <taxon>Haptophyta</taxon>
        <taxon>Prymnesiophyceae</taxon>
        <taxon>Isochrysidales</taxon>
        <taxon>Isochrysidaceae</taxon>
        <taxon>Chrysotila</taxon>
    </lineage>
</organism>
<dbReference type="AlphaFoldDB" id="A0A6S9THR3"/>
<evidence type="ECO:0000313" key="6">
    <source>
        <dbReference type="EMBL" id="CAE0755889.1"/>
    </source>
</evidence>
<dbReference type="EMBL" id="HBIZ01013928">
    <property type="protein sequence ID" value="CAE0755886.1"/>
    <property type="molecule type" value="Transcribed_RNA"/>
</dbReference>
<sequence length="237" mass="25955">MFSLKLIFLAALFSAVQGFGTVLRPDDAATCSCDNGESLTGCLEGDAPAANNCAKCYIIRRKEFTIDADGIEACKDRWASQLRWMCAQGGNYAGYAAIRLTAELPGADSETRFDWSEEVFGGASSCDDIVGQFSVGRVCNEFINTHIQFDKRDDGFSGRWCGAITKELLESEGTQCDDYYLFKRNWNGHDPNFAPIDYALRCTENLGRGTPCVGAPAGGDWRQIAQYCPLAENLPSN</sequence>
<name>A0A6S9THR3_CHRCT</name>
<dbReference type="EMBL" id="HBIZ01013932">
    <property type="protein sequence ID" value="CAE0755890.1"/>
    <property type="molecule type" value="Transcribed_RNA"/>
</dbReference>
<dbReference type="EMBL" id="HBIZ01013929">
    <property type="protein sequence ID" value="CAE0755887.1"/>
    <property type="molecule type" value="Transcribed_RNA"/>
</dbReference>
<proteinExistence type="predicted"/>
<evidence type="ECO:0000313" key="5">
    <source>
        <dbReference type="EMBL" id="CAE0755888.1"/>
    </source>
</evidence>